<gene>
    <name evidence="1" type="ORF">MNBD_UNCLBAC01-1795</name>
</gene>
<dbReference type="Pfam" id="PF14076">
    <property type="entry name" value="DUF4258"/>
    <property type="match status" value="1"/>
</dbReference>
<sequence length="93" mass="10812">MFNRILRNMQEKIHACAYIMTPHARKEMNDDELSIYDVERVILTGSIVERQKDKVTTEWKYRIKGLSVNGENVEIVTKVSPTAKLIIIMVYAL</sequence>
<reference evidence="1" key="1">
    <citation type="submission" date="2018-06" db="EMBL/GenBank/DDBJ databases">
        <authorList>
            <person name="Zhirakovskaya E."/>
        </authorList>
    </citation>
    <scope>NUCLEOTIDE SEQUENCE</scope>
</reference>
<evidence type="ECO:0000313" key="1">
    <source>
        <dbReference type="EMBL" id="VAX35031.1"/>
    </source>
</evidence>
<protein>
    <recommendedName>
        <fullName evidence="2">DUF4258 domain-containing protein</fullName>
    </recommendedName>
</protein>
<name>A0A3B1D893_9ZZZZ</name>
<dbReference type="AlphaFoldDB" id="A0A3B1D893"/>
<evidence type="ECO:0008006" key="2">
    <source>
        <dbReference type="Google" id="ProtNLM"/>
    </source>
</evidence>
<dbReference type="InterPro" id="IPR025354">
    <property type="entry name" value="DUF4258"/>
</dbReference>
<organism evidence="1">
    <name type="scientific">hydrothermal vent metagenome</name>
    <dbReference type="NCBI Taxonomy" id="652676"/>
    <lineage>
        <taxon>unclassified sequences</taxon>
        <taxon>metagenomes</taxon>
        <taxon>ecological metagenomes</taxon>
    </lineage>
</organism>
<accession>A0A3B1D893</accession>
<dbReference type="EMBL" id="UOGJ01000024">
    <property type="protein sequence ID" value="VAX35031.1"/>
    <property type="molecule type" value="Genomic_DNA"/>
</dbReference>
<proteinExistence type="predicted"/>